<accession>A0AAW9IL26</accession>
<dbReference type="InterPro" id="IPR035277">
    <property type="entry name" value="MalF_N"/>
</dbReference>
<evidence type="ECO:0000313" key="2">
    <source>
        <dbReference type="EMBL" id="MDZ5001326.1"/>
    </source>
</evidence>
<keyword evidence="1" id="KW-0472">Membrane</keyword>
<protein>
    <submittedName>
        <fullName evidence="2">Sugar ABC transporter permease</fullName>
    </submittedName>
</protein>
<reference evidence="2" key="1">
    <citation type="submission" date="2019-11" db="EMBL/GenBank/DDBJ databases">
        <title>Characterization of Clostridium perfringens isolates from swine manure treated agricultural soils.</title>
        <authorList>
            <person name="Wushke S.T."/>
        </authorList>
    </citation>
    <scope>NUCLEOTIDE SEQUENCE</scope>
    <source>
        <strain evidence="2">X26</strain>
    </source>
</reference>
<organism evidence="2 3">
    <name type="scientific">Clostridium perfringens</name>
    <dbReference type="NCBI Taxonomy" id="1502"/>
    <lineage>
        <taxon>Bacteria</taxon>
        <taxon>Bacillati</taxon>
        <taxon>Bacillota</taxon>
        <taxon>Clostridia</taxon>
        <taxon>Eubacteriales</taxon>
        <taxon>Clostridiaceae</taxon>
        <taxon>Clostridium</taxon>
    </lineage>
</organism>
<dbReference type="AlphaFoldDB" id="A0AAW9IL26"/>
<keyword evidence="1" id="KW-0812">Transmembrane</keyword>
<sequence length="81" mass="9251">MKQKKKITAKENLRALKFLSPSMISMFILSILPIGYTIYIAFTNYNLKTMNGDWGFVGLKNFKDGLTGPLKEVFLPVFAWT</sequence>
<dbReference type="SUPFAM" id="SSF160964">
    <property type="entry name" value="MalF N-terminal region-like"/>
    <property type="match status" value="1"/>
</dbReference>
<dbReference type="EMBL" id="WNVC01001280">
    <property type="protein sequence ID" value="MDZ5001326.1"/>
    <property type="molecule type" value="Genomic_DNA"/>
</dbReference>
<feature type="transmembrane region" description="Helical" evidence="1">
    <location>
        <begin position="21"/>
        <end position="42"/>
    </location>
</feature>
<dbReference type="Proteomes" id="UP001291306">
    <property type="component" value="Unassembled WGS sequence"/>
</dbReference>
<dbReference type="Gene3D" id="1.20.58.370">
    <property type="entry name" value="MalF N-terminal region-like"/>
    <property type="match status" value="1"/>
</dbReference>
<name>A0AAW9IL26_CLOPF</name>
<proteinExistence type="predicted"/>
<evidence type="ECO:0000313" key="3">
    <source>
        <dbReference type="Proteomes" id="UP001291306"/>
    </source>
</evidence>
<evidence type="ECO:0000256" key="1">
    <source>
        <dbReference type="SAM" id="Phobius"/>
    </source>
</evidence>
<keyword evidence="1" id="KW-1133">Transmembrane helix</keyword>
<feature type="non-terminal residue" evidence="2">
    <location>
        <position position="81"/>
    </location>
</feature>
<gene>
    <name evidence="2" type="ORF">GNF79_20175</name>
</gene>
<comment type="caution">
    <text evidence="2">The sequence shown here is derived from an EMBL/GenBank/DDBJ whole genome shotgun (WGS) entry which is preliminary data.</text>
</comment>